<feature type="region of interest" description="Disordered" evidence="1">
    <location>
        <begin position="28"/>
        <end position="49"/>
    </location>
</feature>
<dbReference type="GO" id="GO:0033328">
    <property type="term" value="F:peroxisome membrane targeting sequence binding"/>
    <property type="evidence" value="ECO:0007669"/>
    <property type="project" value="TreeGrafter"/>
</dbReference>
<gene>
    <name evidence="2" type="ORF">SELO1098_LOCUS15002</name>
</gene>
<evidence type="ECO:0000256" key="1">
    <source>
        <dbReference type="SAM" id="MobiDB-lite"/>
    </source>
</evidence>
<dbReference type="PANTHER" id="PTHR12774">
    <property type="entry name" value="PEROXISOMAL BIOGENESIS FACTOR 19"/>
    <property type="match status" value="1"/>
</dbReference>
<protein>
    <recommendedName>
        <fullName evidence="3">Peroxin-19</fullName>
    </recommendedName>
</protein>
<reference evidence="2" key="1">
    <citation type="submission" date="2021-01" db="EMBL/GenBank/DDBJ databases">
        <authorList>
            <person name="Corre E."/>
            <person name="Pelletier E."/>
            <person name="Niang G."/>
            <person name="Scheremetjew M."/>
            <person name="Finn R."/>
            <person name="Kale V."/>
            <person name="Holt S."/>
            <person name="Cochrane G."/>
            <person name="Meng A."/>
            <person name="Brown T."/>
            <person name="Cohen L."/>
        </authorList>
    </citation>
    <scope>NUCLEOTIDE SEQUENCE</scope>
    <source>
        <strain evidence="2">CCAP 955/1</strain>
    </source>
</reference>
<sequence length="310" mass="34870">MNQVDLDDLLDQALDDFAEQELNDKLEKAEREGKEAEEQLHIQSERERNRAHMDQLMGSLDDPKYGKTLQSTLQSLSSTSEGVGSVDALFDQLAKQFETNHKSTHMPSDPNNAAEIDTADREVVATLQMLSSAQQGMEGFEAGKMEEAGETMMEEMMAQFESLGEKEDYNEVIDGVMRQLLSKDLMYEPAKQICDKFPEWLAIHKKNMNGAEYDNYGKQYQTFQKIIAVYDTEPDNFPRLMELMFDMQKYGQPPADIIKDLAPGLQFDENGMPIMPNMGAGMFPQMPGGEGLPNMSELAGNMQNGQCTIC</sequence>
<dbReference type="InterPro" id="IPR006708">
    <property type="entry name" value="Pex19"/>
</dbReference>
<evidence type="ECO:0000313" key="2">
    <source>
        <dbReference type="EMBL" id="CAE0286161.1"/>
    </source>
</evidence>
<dbReference type="InterPro" id="IPR038322">
    <property type="entry name" value="Pex19_C_sf"/>
</dbReference>
<accession>A0A7S3M8F4</accession>
<evidence type="ECO:0008006" key="3">
    <source>
        <dbReference type="Google" id="ProtNLM"/>
    </source>
</evidence>
<dbReference type="EMBL" id="HBIC01029713">
    <property type="protein sequence ID" value="CAE0286161.1"/>
    <property type="molecule type" value="Transcribed_RNA"/>
</dbReference>
<dbReference type="Gene3D" id="1.20.120.900">
    <property type="entry name" value="Pex19, mPTS binding domain"/>
    <property type="match status" value="1"/>
</dbReference>
<dbReference type="PANTHER" id="PTHR12774:SF2">
    <property type="entry name" value="PEROXISOMAL BIOGENESIS FACTOR 19"/>
    <property type="match status" value="1"/>
</dbReference>
<dbReference type="GO" id="GO:0045046">
    <property type="term" value="P:protein import into peroxisome membrane"/>
    <property type="evidence" value="ECO:0007669"/>
    <property type="project" value="TreeGrafter"/>
</dbReference>
<proteinExistence type="predicted"/>
<name>A0A7S3M8F4_9STRA</name>
<dbReference type="GO" id="GO:0005778">
    <property type="term" value="C:peroxisomal membrane"/>
    <property type="evidence" value="ECO:0007669"/>
    <property type="project" value="TreeGrafter"/>
</dbReference>
<dbReference type="Pfam" id="PF04614">
    <property type="entry name" value="Pex19"/>
    <property type="match status" value="1"/>
</dbReference>
<organism evidence="2">
    <name type="scientific">Spumella elongata</name>
    <dbReference type="NCBI Taxonomy" id="89044"/>
    <lineage>
        <taxon>Eukaryota</taxon>
        <taxon>Sar</taxon>
        <taxon>Stramenopiles</taxon>
        <taxon>Ochrophyta</taxon>
        <taxon>Chrysophyceae</taxon>
        <taxon>Chromulinales</taxon>
        <taxon>Chromulinaceae</taxon>
        <taxon>Spumella</taxon>
    </lineage>
</organism>
<dbReference type="AlphaFoldDB" id="A0A7S3M8F4"/>